<evidence type="ECO:0000259" key="6">
    <source>
        <dbReference type="Pfam" id="PF00294"/>
    </source>
</evidence>
<keyword evidence="8" id="KW-1185">Reference proteome</keyword>
<dbReference type="RefSeq" id="WP_139947681.1">
    <property type="nucleotide sequence ID" value="NZ_CP040899.1"/>
</dbReference>
<dbReference type="InterPro" id="IPR050306">
    <property type="entry name" value="PfkB_Carbo_kinase"/>
</dbReference>
<keyword evidence="5" id="KW-0067">ATP-binding</keyword>
<dbReference type="PANTHER" id="PTHR43085">
    <property type="entry name" value="HEXOKINASE FAMILY MEMBER"/>
    <property type="match status" value="1"/>
</dbReference>
<dbReference type="Pfam" id="PF00294">
    <property type="entry name" value="PfkB"/>
    <property type="match status" value="1"/>
</dbReference>
<proteinExistence type="inferred from homology"/>
<dbReference type="PROSITE" id="PS00584">
    <property type="entry name" value="PFKB_KINASES_2"/>
    <property type="match status" value="1"/>
</dbReference>
<evidence type="ECO:0000313" key="7">
    <source>
        <dbReference type="EMBL" id="QDB78360.1"/>
    </source>
</evidence>
<dbReference type="Proteomes" id="UP000313948">
    <property type="component" value="Chromosome"/>
</dbReference>
<dbReference type="SUPFAM" id="SSF53613">
    <property type="entry name" value="Ribokinase-like"/>
    <property type="match status" value="1"/>
</dbReference>
<evidence type="ECO:0000256" key="5">
    <source>
        <dbReference type="ARBA" id="ARBA00022840"/>
    </source>
</evidence>
<reference evidence="7 8" key="1">
    <citation type="submission" date="2019-05" db="EMBL/GenBank/DDBJ databases">
        <title>Georgenia *** sp. nov., and Georgenia *** sp. nov., isolated from the intestinal contents of plateau pika (Ochotona curzoniae) in the Qinghai-Tibet plateau of China.</title>
        <authorList>
            <person name="Tian Z."/>
        </authorList>
    </citation>
    <scope>NUCLEOTIDE SEQUENCE [LARGE SCALE GENOMIC DNA]</scope>
    <source>
        <strain evidence="7 8">Z294</strain>
    </source>
</reference>
<keyword evidence="4 7" id="KW-0418">Kinase</keyword>
<dbReference type="CDD" id="cd01167">
    <property type="entry name" value="bac_FRK"/>
    <property type="match status" value="1"/>
</dbReference>
<organism evidence="7 8">
    <name type="scientific">Georgenia wutianyii</name>
    <dbReference type="NCBI Taxonomy" id="2585135"/>
    <lineage>
        <taxon>Bacteria</taxon>
        <taxon>Bacillati</taxon>
        <taxon>Actinomycetota</taxon>
        <taxon>Actinomycetes</taxon>
        <taxon>Micrococcales</taxon>
        <taxon>Bogoriellaceae</taxon>
        <taxon>Georgenia</taxon>
    </lineage>
</organism>
<sequence>MSAPSVLVLGESLIDIVERTGQDAVEHVGGSPANVAVGLARLGHAVELATWFGDDERGQRIRAHLERDGVRVAAGSDAAARTSTALARLDADGAADYVFDITCDLPDVAEVPSVVHTGSISAVLEPAARKTARLLDAAARTATITYDPNARPAIMGSAAEARSLVEGLVARADVVKVSDEDVAWLAPGEELTDVLRGWLALGPALVVVTRGGSGALALTAGGAEVSVVAPKVAVVDTVGAGDSFMAGIIDGLARADLLGADRRERLREIDEATVRTVLERAARIAAITVSRAGANPPTSAELDAPSV</sequence>
<keyword evidence="3" id="KW-0547">Nucleotide-binding</keyword>
<dbReference type="EMBL" id="CP040899">
    <property type="protein sequence ID" value="QDB78360.1"/>
    <property type="molecule type" value="Genomic_DNA"/>
</dbReference>
<gene>
    <name evidence="7" type="ORF">FE251_02435</name>
</gene>
<evidence type="ECO:0000256" key="4">
    <source>
        <dbReference type="ARBA" id="ARBA00022777"/>
    </source>
</evidence>
<comment type="similarity">
    <text evidence="1">Belongs to the carbohydrate kinase PfkB family.</text>
</comment>
<keyword evidence="2" id="KW-0808">Transferase</keyword>
<dbReference type="Gene3D" id="3.40.1190.20">
    <property type="match status" value="1"/>
</dbReference>
<name>A0ABX5VJQ7_9MICO</name>
<dbReference type="InterPro" id="IPR011611">
    <property type="entry name" value="PfkB_dom"/>
</dbReference>
<evidence type="ECO:0000313" key="8">
    <source>
        <dbReference type="Proteomes" id="UP000313948"/>
    </source>
</evidence>
<protein>
    <submittedName>
        <fullName evidence="7">Carbohydrate kinase</fullName>
    </submittedName>
</protein>
<evidence type="ECO:0000256" key="3">
    <source>
        <dbReference type="ARBA" id="ARBA00022741"/>
    </source>
</evidence>
<accession>A0ABX5VJQ7</accession>
<dbReference type="InterPro" id="IPR029056">
    <property type="entry name" value="Ribokinase-like"/>
</dbReference>
<evidence type="ECO:0000256" key="1">
    <source>
        <dbReference type="ARBA" id="ARBA00010688"/>
    </source>
</evidence>
<dbReference type="InterPro" id="IPR002173">
    <property type="entry name" value="Carboh/pur_kinase_PfkB_CS"/>
</dbReference>
<dbReference type="GO" id="GO:0016301">
    <property type="term" value="F:kinase activity"/>
    <property type="evidence" value="ECO:0007669"/>
    <property type="project" value="UniProtKB-KW"/>
</dbReference>
<feature type="domain" description="Carbohydrate kinase PfkB" evidence="6">
    <location>
        <begin position="5"/>
        <end position="298"/>
    </location>
</feature>
<dbReference type="PROSITE" id="PS00583">
    <property type="entry name" value="PFKB_KINASES_1"/>
    <property type="match status" value="1"/>
</dbReference>
<dbReference type="PANTHER" id="PTHR43085:SF1">
    <property type="entry name" value="PSEUDOURIDINE KINASE-RELATED"/>
    <property type="match status" value="1"/>
</dbReference>
<evidence type="ECO:0000256" key="2">
    <source>
        <dbReference type="ARBA" id="ARBA00022679"/>
    </source>
</evidence>